<keyword evidence="8" id="KW-1185">Reference proteome</keyword>
<keyword evidence="3 5" id="KW-0697">Rotamase</keyword>
<evidence type="ECO:0000256" key="1">
    <source>
        <dbReference type="ARBA" id="ARBA00000971"/>
    </source>
</evidence>
<dbReference type="EC" id="5.2.1.8" evidence="2 5"/>
<evidence type="ECO:0000313" key="7">
    <source>
        <dbReference type="EMBL" id="MCI05469.1"/>
    </source>
</evidence>
<dbReference type="InterPro" id="IPR001179">
    <property type="entry name" value="PPIase_FKBP_dom"/>
</dbReference>
<keyword evidence="4 5" id="KW-0413">Isomerase</keyword>
<dbReference type="Pfam" id="PF00254">
    <property type="entry name" value="FKBP_C"/>
    <property type="match status" value="1"/>
</dbReference>
<feature type="non-terminal residue" evidence="7">
    <location>
        <position position="1"/>
    </location>
</feature>
<reference evidence="7 8" key="1">
    <citation type="journal article" date="2018" name="Front. Plant Sci.">
        <title>Red Clover (Trifolium pratense) and Zigzag Clover (T. medium) - A Picture of Genomic Similarities and Differences.</title>
        <authorList>
            <person name="Dluhosova J."/>
            <person name="Istvanek J."/>
            <person name="Nedelnik J."/>
            <person name="Repkova J."/>
        </authorList>
    </citation>
    <scope>NUCLEOTIDE SEQUENCE [LARGE SCALE GENOMIC DNA]</scope>
    <source>
        <strain evidence="8">cv. 10/8</strain>
        <tissue evidence="7">Leaf</tissue>
    </source>
</reference>
<feature type="domain" description="PPIase FKBP-type" evidence="6">
    <location>
        <begin position="36"/>
        <end position="123"/>
    </location>
</feature>
<dbReference type="EMBL" id="LXQA010058770">
    <property type="protein sequence ID" value="MCI05469.1"/>
    <property type="molecule type" value="Genomic_DNA"/>
</dbReference>
<dbReference type="Proteomes" id="UP000265520">
    <property type="component" value="Unassembled WGS sequence"/>
</dbReference>
<evidence type="ECO:0000256" key="3">
    <source>
        <dbReference type="ARBA" id="ARBA00023110"/>
    </source>
</evidence>
<evidence type="ECO:0000256" key="2">
    <source>
        <dbReference type="ARBA" id="ARBA00013194"/>
    </source>
</evidence>
<protein>
    <recommendedName>
        <fullName evidence="2 5">peptidylprolyl isomerase</fullName>
        <ecNumber evidence="2 5">5.2.1.8</ecNumber>
    </recommendedName>
</protein>
<comment type="caution">
    <text evidence="7">The sequence shown here is derived from an EMBL/GenBank/DDBJ whole genome shotgun (WGS) entry which is preliminary data.</text>
</comment>
<organism evidence="7 8">
    <name type="scientific">Trifolium medium</name>
    <dbReference type="NCBI Taxonomy" id="97028"/>
    <lineage>
        <taxon>Eukaryota</taxon>
        <taxon>Viridiplantae</taxon>
        <taxon>Streptophyta</taxon>
        <taxon>Embryophyta</taxon>
        <taxon>Tracheophyta</taxon>
        <taxon>Spermatophyta</taxon>
        <taxon>Magnoliopsida</taxon>
        <taxon>eudicotyledons</taxon>
        <taxon>Gunneridae</taxon>
        <taxon>Pentapetalae</taxon>
        <taxon>rosids</taxon>
        <taxon>fabids</taxon>
        <taxon>Fabales</taxon>
        <taxon>Fabaceae</taxon>
        <taxon>Papilionoideae</taxon>
        <taxon>50 kb inversion clade</taxon>
        <taxon>NPAAA clade</taxon>
        <taxon>Hologalegina</taxon>
        <taxon>IRL clade</taxon>
        <taxon>Trifolieae</taxon>
        <taxon>Trifolium</taxon>
    </lineage>
</organism>
<dbReference type="PROSITE" id="PS50059">
    <property type="entry name" value="FKBP_PPIASE"/>
    <property type="match status" value="1"/>
</dbReference>
<evidence type="ECO:0000259" key="6">
    <source>
        <dbReference type="PROSITE" id="PS50059"/>
    </source>
</evidence>
<dbReference type="SUPFAM" id="SSF54534">
    <property type="entry name" value="FKBP-like"/>
    <property type="match status" value="1"/>
</dbReference>
<dbReference type="Gene3D" id="3.10.50.40">
    <property type="match status" value="1"/>
</dbReference>
<comment type="catalytic activity">
    <reaction evidence="1 5">
        <text>[protein]-peptidylproline (omega=180) = [protein]-peptidylproline (omega=0)</text>
        <dbReference type="Rhea" id="RHEA:16237"/>
        <dbReference type="Rhea" id="RHEA-COMP:10747"/>
        <dbReference type="Rhea" id="RHEA-COMP:10748"/>
        <dbReference type="ChEBI" id="CHEBI:83833"/>
        <dbReference type="ChEBI" id="CHEBI:83834"/>
        <dbReference type="EC" id="5.2.1.8"/>
    </reaction>
</comment>
<sequence length="124" mass="13432">KGQTEAKPSNVITYPNGLIIEDISMGKPDGKRADLGKKVSVKYIGKLKKDGKIFDSCVGKAPFKFRLGVGQVIKGWDVGIKGMRVGDKRRLTIPPSMGYGDKRAGVIPQNSWLVFDVELVGVGN</sequence>
<accession>A0A392P234</accession>
<dbReference type="PANTHER" id="PTHR43811:SF19">
    <property type="entry name" value="39 KDA FK506-BINDING NUCLEAR PROTEIN"/>
    <property type="match status" value="1"/>
</dbReference>
<dbReference type="FunFam" id="3.10.50.40:FF:000006">
    <property type="entry name" value="Peptidyl-prolyl cis-trans isomerase"/>
    <property type="match status" value="1"/>
</dbReference>
<dbReference type="InterPro" id="IPR046357">
    <property type="entry name" value="PPIase_dom_sf"/>
</dbReference>
<evidence type="ECO:0000256" key="5">
    <source>
        <dbReference type="PROSITE-ProRule" id="PRU00277"/>
    </source>
</evidence>
<dbReference type="GO" id="GO:0003755">
    <property type="term" value="F:peptidyl-prolyl cis-trans isomerase activity"/>
    <property type="evidence" value="ECO:0007669"/>
    <property type="project" value="UniProtKB-KW"/>
</dbReference>
<evidence type="ECO:0000313" key="8">
    <source>
        <dbReference type="Proteomes" id="UP000265520"/>
    </source>
</evidence>
<dbReference type="AlphaFoldDB" id="A0A392P234"/>
<evidence type="ECO:0000256" key="4">
    <source>
        <dbReference type="ARBA" id="ARBA00023235"/>
    </source>
</evidence>
<dbReference type="PANTHER" id="PTHR43811">
    <property type="entry name" value="FKBP-TYPE PEPTIDYL-PROLYL CIS-TRANS ISOMERASE FKPA"/>
    <property type="match status" value="1"/>
</dbReference>
<name>A0A392P234_9FABA</name>
<proteinExistence type="predicted"/>